<proteinExistence type="predicted"/>
<comment type="caution">
    <text evidence="3">The sequence shown here is derived from an EMBL/GenBank/DDBJ whole genome shotgun (WGS) entry which is preliminary data.</text>
</comment>
<dbReference type="Pfam" id="PF12804">
    <property type="entry name" value="NTP_transf_3"/>
    <property type="match status" value="1"/>
</dbReference>
<evidence type="ECO:0000256" key="1">
    <source>
        <dbReference type="ARBA" id="ARBA00022679"/>
    </source>
</evidence>
<keyword evidence="1" id="KW-0808">Transferase</keyword>
<reference evidence="4" key="1">
    <citation type="journal article" date="2019" name="Int. J. Syst. Evol. Microbiol.">
        <title>The Global Catalogue of Microorganisms (GCM) 10K type strain sequencing project: providing services to taxonomists for standard genome sequencing and annotation.</title>
        <authorList>
            <consortium name="The Broad Institute Genomics Platform"/>
            <consortium name="The Broad Institute Genome Sequencing Center for Infectious Disease"/>
            <person name="Wu L."/>
            <person name="Ma J."/>
        </authorList>
    </citation>
    <scope>NUCLEOTIDE SEQUENCE [LARGE SCALE GENOMIC DNA]</scope>
    <source>
        <strain evidence="4">JCM 18531</strain>
    </source>
</reference>
<dbReference type="PANTHER" id="PTHR19136">
    <property type="entry name" value="MOLYBDENUM COFACTOR GUANYLYLTRANSFERASE"/>
    <property type="match status" value="1"/>
</dbReference>
<protein>
    <recommendedName>
        <fullName evidence="2">MobA-like NTP transferase domain-containing protein</fullName>
    </recommendedName>
</protein>
<dbReference type="SUPFAM" id="SSF53448">
    <property type="entry name" value="Nucleotide-diphospho-sugar transferases"/>
    <property type="match status" value="1"/>
</dbReference>
<dbReference type="InterPro" id="IPR025877">
    <property type="entry name" value="MobA-like_NTP_Trfase"/>
</dbReference>
<dbReference type="EMBL" id="BAABKM010000002">
    <property type="protein sequence ID" value="GAA4704013.1"/>
    <property type="molecule type" value="Genomic_DNA"/>
</dbReference>
<sequence>MDMVFCAIVLAGGRAARMDGADKASVEHQGRTLLEHALEALTDADEVVVVGDPVPTTRPVTFTRESPRYGGPVAALLTGRDSLLRVPGTLGVLAVDMPLVTPWTFRRLHQAALGHDGAFLTDADGRRQLAGVVDAARLDAVRPDLEGQHGMALRALLAELDLALVPPVGDEGRDVDTWTDLRDL</sequence>
<name>A0ABP8XA88_9ACTN</name>
<dbReference type="InterPro" id="IPR029044">
    <property type="entry name" value="Nucleotide-diphossugar_trans"/>
</dbReference>
<keyword evidence="4" id="KW-1185">Reference proteome</keyword>
<feature type="domain" description="MobA-like NTP transferase" evidence="2">
    <location>
        <begin position="7"/>
        <end position="160"/>
    </location>
</feature>
<accession>A0ABP8XA88</accession>
<evidence type="ECO:0000313" key="3">
    <source>
        <dbReference type="EMBL" id="GAA4704013.1"/>
    </source>
</evidence>
<organism evidence="3 4">
    <name type="scientific">Nocardioides conyzicola</name>
    <dbReference type="NCBI Taxonomy" id="1651781"/>
    <lineage>
        <taxon>Bacteria</taxon>
        <taxon>Bacillati</taxon>
        <taxon>Actinomycetota</taxon>
        <taxon>Actinomycetes</taxon>
        <taxon>Propionibacteriales</taxon>
        <taxon>Nocardioidaceae</taxon>
        <taxon>Nocardioides</taxon>
    </lineage>
</organism>
<evidence type="ECO:0000259" key="2">
    <source>
        <dbReference type="Pfam" id="PF12804"/>
    </source>
</evidence>
<dbReference type="PANTHER" id="PTHR19136:SF81">
    <property type="entry name" value="MOLYBDENUM COFACTOR GUANYLYLTRANSFERASE"/>
    <property type="match status" value="1"/>
</dbReference>
<dbReference type="Gene3D" id="3.90.550.10">
    <property type="entry name" value="Spore Coat Polysaccharide Biosynthesis Protein SpsA, Chain A"/>
    <property type="match status" value="1"/>
</dbReference>
<gene>
    <name evidence="3" type="ORF">GCM10023349_21890</name>
</gene>
<dbReference type="Proteomes" id="UP001499974">
    <property type="component" value="Unassembled WGS sequence"/>
</dbReference>
<evidence type="ECO:0000313" key="4">
    <source>
        <dbReference type="Proteomes" id="UP001499974"/>
    </source>
</evidence>